<dbReference type="RefSeq" id="XP_020844618.1">
    <property type="nucleotide sequence ID" value="XM_020988959.1"/>
</dbReference>
<dbReference type="CDD" id="cd00042">
    <property type="entry name" value="CY"/>
    <property type="match status" value="2"/>
</dbReference>
<dbReference type="GO" id="GO:0004869">
    <property type="term" value="F:cysteine-type endopeptidase inhibitor activity"/>
    <property type="evidence" value="ECO:0007669"/>
    <property type="project" value="InterPro"/>
</dbReference>
<dbReference type="PANTHER" id="PTHR13814:SF6">
    <property type="entry name" value="ALPHA-2-HS-GLYCOPROTEIN"/>
    <property type="match status" value="1"/>
</dbReference>
<name>A0A6P5KGB8_PHACI</name>
<dbReference type="GO" id="GO:0050727">
    <property type="term" value="P:regulation of inflammatory response"/>
    <property type="evidence" value="ECO:0007669"/>
    <property type="project" value="Ensembl"/>
</dbReference>
<evidence type="ECO:0000256" key="1">
    <source>
        <dbReference type="ARBA" id="ARBA00004613"/>
    </source>
</evidence>
<dbReference type="FunCoup" id="A0A6P5KGB8">
    <property type="interactions" value="758"/>
</dbReference>
<feature type="domain" description="Cystatin fetuin-A-type" evidence="11">
    <location>
        <begin position="144"/>
        <end position="254"/>
    </location>
</feature>
<keyword evidence="8" id="KW-0325">Glycoprotein</keyword>
<evidence type="ECO:0000256" key="6">
    <source>
        <dbReference type="ARBA" id="ARBA00022737"/>
    </source>
</evidence>
<organism evidence="12 13">
    <name type="scientific">Phascolarctos cinereus</name>
    <name type="common">Koala</name>
    <dbReference type="NCBI Taxonomy" id="38626"/>
    <lineage>
        <taxon>Eukaryota</taxon>
        <taxon>Metazoa</taxon>
        <taxon>Chordata</taxon>
        <taxon>Craniata</taxon>
        <taxon>Vertebrata</taxon>
        <taxon>Euteleostomi</taxon>
        <taxon>Mammalia</taxon>
        <taxon>Metatheria</taxon>
        <taxon>Diprotodontia</taxon>
        <taxon>Phascolarctidae</taxon>
        <taxon>Phascolarctos</taxon>
    </lineage>
</organism>
<evidence type="ECO:0000256" key="4">
    <source>
        <dbReference type="ARBA" id="ARBA00022553"/>
    </source>
</evidence>
<evidence type="ECO:0000256" key="7">
    <source>
        <dbReference type="ARBA" id="ARBA00023157"/>
    </source>
</evidence>
<dbReference type="Pfam" id="PF00031">
    <property type="entry name" value="Cystatin"/>
    <property type="match status" value="2"/>
</dbReference>
<keyword evidence="12" id="KW-1185">Reference proteome</keyword>
<keyword evidence="5 10" id="KW-0732">Signal</keyword>
<proteinExistence type="predicted"/>
<dbReference type="InterPro" id="IPR001363">
    <property type="entry name" value="Prot_inh_fetuin_CS"/>
</dbReference>
<dbReference type="GO" id="GO:0031012">
    <property type="term" value="C:extracellular matrix"/>
    <property type="evidence" value="ECO:0007669"/>
    <property type="project" value="TreeGrafter"/>
</dbReference>
<dbReference type="PROSITE" id="PS01254">
    <property type="entry name" value="FETUIN_1"/>
    <property type="match status" value="1"/>
</dbReference>
<dbReference type="GeneID" id="110210140"/>
<dbReference type="GO" id="GO:0050766">
    <property type="term" value="P:positive regulation of phagocytosis"/>
    <property type="evidence" value="ECO:0007669"/>
    <property type="project" value="Ensembl"/>
</dbReference>
<evidence type="ECO:0000313" key="12">
    <source>
        <dbReference type="Proteomes" id="UP000515140"/>
    </source>
</evidence>
<feature type="chain" id="PRO_5028364610" description="Alpha-2-HS-glycoprotein" evidence="10">
    <location>
        <begin position="20"/>
        <end position="366"/>
    </location>
</feature>
<keyword evidence="7" id="KW-1015">Disulfide bond</keyword>
<dbReference type="PANTHER" id="PTHR13814">
    <property type="entry name" value="FETUIN"/>
    <property type="match status" value="1"/>
</dbReference>
<dbReference type="GO" id="GO:0005794">
    <property type="term" value="C:Golgi apparatus"/>
    <property type="evidence" value="ECO:0007669"/>
    <property type="project" value="Ensembl"/>
</dbReference>
<evidence type="ECO:0000256" key="8">
    <source>
        <dbReference type="ARBA" id="ARBA00023180"/>
    </source>
</evidence>
<evidence type="ECO:0000256" key="10">
    <source>
        <dbReference type="SAM" id="SignalP"/>
    </source>
</evidence>
<feature type="domain" description="Cystatin fetuin-A-type" evidence="11">
    <location>
        <begin position="27"/>
        <end position="133"/>
    </location>
</feature>
<gene>
    <name evidence="13" type="primary">AHSG</name>
</gene>
<dbReference type="GO" id="GO:0072562">
    <property type="term" value="C:blood microparticle"/>
    <property type="evidence" value="ECO:0007669"/>
    <property type="project" value="TreeGrafter"/>
</dbReference>
<dbReference type="CTD" id="197"/>
<comment type="subcellular location">
    <subcellularLocation>
        <location evidence="1">Secreted</location>
    </subcellularLocation>
</comment>
<dbReference type="Proteomes" id="UP000515140">
    <property type="component" value="Unplaced"/>
</dbReference>
<dbReference type="InterPro" id="IPR046350">
    <property type="entry name" value="Cystatin_sf"/>
</dbReference>
<dbReference type="PROSITE" id="PS51529">
    <property type="entry name" value="CYSTATIN_FETUIN_A"/>
    <property type="match status" value="2"/>
</dbReference>
<dbReference type="InterPro" id="IPR050735">
    <property type="entry name" value="Kininogen_Fetuin_HRG"/>
</dbReference>
<reference evidence="13" key="1">
    <citation type="submission" date="2025-08" db="UniProtKB">
        <authorList>
            <consortium name="RefSeq"/>
        </authorList>
    </citation>
    <scope>IDENTIFICATION</scope>
    <source>
        <tissue evidence="13">Spleen</tissue>
    </source>
</reference>
<dbReference type="SUPFAM" id="SSF54403">
    <property type="entry name" value="Cystatin/monellin"/>
    <property type="match status" value="2"/>
</dbReference>
<evidence type="ECO:0000259" key="11">
    <source>
        <dbReference type="PROSITE" id="PS51529"/>
    </source>
</evidence>
<dbReference type="InterPro" id="IPR025760">
    <property type="entry name" value="Cystatin_Fetuin_A"/>
</dbReference>
<dbReference type="Gene3D" id="3.10.450.10">
    <property type="match status" value="2"/>
</dbReference>
<dbReference type="PROSITE" id="PS01255">
    <property type="entry name" value="FETUIN_2"/>
    <property type="match status" value="1"/>
</dbReference>
<dbReference type="AlphaFoldDB" id="A0A6P5KGB8"/>
<evidence type="ECO:0000256" key="5">
    <source>
        <dbReference type="ARBA" id="ARBA00022729"/>
    </source>
</evidence>
<dbReference type="InterPro" id="IPR000010">
    <property type="entry name" value="Cystatin_dom"/>
</dbReference>
<sequence length="366" mass="38661">MRSLVAFICLAQLLSYATARSPLPPPVRDPNCDDPEVEQAAWAAVQYVNSNHRHGYKYTLNQIDKVRVYQRKPVGEVYSMEIDLLETTCHVLDPTPLENCTVRQLTEHAVEGDCDVNVLKLDNQFVVSNAKCESSPDSAEDVRKICLDCALLAPLNDTKVLHTVDAAVAAFNAQNHTSYFKLLEISRAQLTPLHSSVYVEFVVGPTDCSPKDAAEPAACNLLADQHGFCKATLTEKVGGEDVAASCVVFGTVPVVPQPQPDGAGPTVGPTVAAGTPVVAGPGPAVAVGPAVVGRPPVFPAKPILSHLPHHDLRHSIIGVGSFESASGEHGPPRGPGALGPKPVIPGAGPAAPAIPLCPGRIRYFKV</sequence>
<dbReference type="GO" id="GO:0006953">
    <property type="term" value="P:acute-phase response"/>
    <property type="evidence" value="ECO:0007669"/>
    <property type="project" value="Ensembl"/>
</dbReference>
<accession>A0A6P5KGB8</accession>
<evidence type="ECO:0000256" key="3">
    <source>
        <dbReference type="ARBA" id="ARBA00022525"/>
    </source>
</evidence>
<dbReference type="InParanoid" id="A0A6P5KGB8"/>
<keyword evidence="4" id="KW-0597">Phosphoprotein</keyword>
<evidence type="ECO:0000313" key="13">
    <source>
        <dbReference type="RefSeq" id="XP_020844618.1"/>
    </source>
</evidence>
<keyword evidence="3" id="KW-0964">Secreted</keyword>
<dbReference type="SMART" id="SM00043">
    <property type="entry name" value="CY"/>
    <property type="match status" value="2"/>
</dbReference>
<evidence type="ECO:0000256" key="9">
    <source>
        <dbReference type="ARBA" id="ARBA00032001"/>
    </source>
</evidence>
<dbReference type="FunFam" id="3.10.450.10:FF:000010">
    <property type="entry name" value="Alpha-2-HS-glycoprotein"/>
    <property type="match status" value="1"/>
</dbReference>
<keyword evidence="6" id="KW-0677">Repeat</keyword>
<evidence type="ECO:0000256" key="2">
    <source>
        <dbReference type="ARBA" id="ARBA00019375"/>
    </source>
</evidence>
<dbReference type="FunFam" id="3.10.450.10:FF:000009">
    <property type="entry name" value="Alpha-2-HS-glycoprotein 2"/>
    <property type="match status" value="1"/>
</dbReference>
<dbReference type="KEGG" id="pcw:110210140"/>
<feature type="signal peptide" evidence="10">
    <location>
        <begin position="1"/>
        <end position="19"/>
    </location>
</feature>
<protein>
    <recommendedName>
        <fullName evidence="2">Alpha-2-HS-glycoprotein</fullName>
    </recommendedName>
    <alternativeName>
        <fullName evidence="9">Fetuin-A</fullName>
    </alternativeName>
</protein>